<keyword evidence="3" id="KW-1185">Reference proteome</keyword>
<dbReference type="GO" id="GO:0008237">
    <property type="term" value="F:metallopeptidase activity"/>
    <property type="evidence" value="ECO:0007669"/>
    <property type="project" value="InterPro"/>
</dbReference>
<reference evidence="2 3" key="1">
    <citation type="submission" date="2019-02" db="EMBL/GenBank/DDBJ databases">
        <title>Deep-cultivation of Planctomycetes and their phenomic and genomic characterization uncovers novel biology.</title>
        <authorList>
            <person name="Wiegand S."/>
            <person name="Jogler M."/>
            <person name="Boedeker C."/>
            <person name="Pinto D."/>
            <person name="Vollmers J."/>
            <person name="Rivas-Marin E."/>
            <person name="Kohn T."/>
            <person name="Peeters S.H."/>
            <person name="Heuer A."/>
            <person name="Rast P."/>
            <person name="Oberbeckmann S."/>
            <person name="Bunk B."/>
            <person name="Jeske O."/>
            <person name="Meyerdierks A."/>
            <person name="Storesund J.E."/>
            <person name="Kallscheuer N."/>
            <person name="Luecker S."/>
            <person name="Lage O.M."/>
            <person name="Pohl T."/>
            <person name="Merkel B.J."/>
            <person name="Hornburger P."/>
            <person name="Mueller R.-W."/>
            <person name="Bruemmer F."/>
            <person name="Labrenz M."/>
            <person name="Spormann A.M."/>
            <person name="Op den Camp H."/>
            <person name="Overmann J."/>
            <person name="Amann R."/>
            <person name="Jetten M.S.M."/>
            <person name="Mascher T."/>
            <person name="Medema M.H."/>
            <person name="Devos D.P."/>
            <person name="Kaster A.-K."/>
            <person name="Ovreas L."/>
            <person name="Rohde M."/>
            <person name="Galperin M.Y."/>
            <person name="Jogler C."/>
        </authorList>
    </citation>
    <scope>NUCLEOTIDE SEQUENCE [LARGE SCALE GENOMIC DNA]</scope>
    <source>
        <strain evidence="2 3">Pla133</strain>
    </source>
</reference>
<dbReference type="InterPro" id="IPR024079">
    <property type="entry name" value="MetalloPept_cat_dom_sf"/>
</dbReference>
<dbReference type="Pfam" id="PF13688">
    <property type="entry name" value="Reprolysin_5"/>
    <property type="match status" value="1"/>
</dbReference>
<name>A0A518BDT6_9BACT</name>
<dbReference type="Gene3D" id="3.40.390.10">
    <property type="entry name" value="Collagenase (Catalytic Domain)"/>
    <property type="match status" value="1"/>
</dbReference>
<feature type="signal peptide" evidence="1">
    <location>
        <begin position="1"/>
        <end position="20"/>
    </location>
</feature>
<proteinExistence type="predicted"/>
<organism evidence="2 3">
    <name type="scientific">Engelhardtia mirabilis</name>
    <dbReference type="NCBI Taxonomy" id="2528011"/>
    <lineage>
        <taxon>Bacteria</taxon>
        <taxon>Pseudomonadati</taxon>
        <taxon>Planctomycetota</taxon>
        <taxon>Planctomycetia</taxon>
        <taxon>Planctomycetia incertae sedis</taxon>
        <taxon>Engelhardtia</taxon>
    </lineage>
</organism>
<evidence type="ECO:0000256" key="1">
    <source>
        <dbReference type="SAM" id="SignalP"/>
    </source>
</evidence>
<keyword evidence="1" id="KW-0732">Signal</keyword>
<dbReference type="Proteomes" id="UP000316921">
    <property type="component" value="Chromosome"/>
</dbReference>
<dbReference type="RefSeq" id="WP_145061453.1">
    <property type="nucleotide sequence ID" value="NZ_CP036287.1"/>
</dbReference>
<dbReference type="AlphaFoldDB" id="A0A518BDT6"/>
<evidence type="ECO:0000313" key="2">
    <source>
        <dbReference type="EMBL" id="QDU65126.1"/>
    </source>
</evidence>
<protein>
    <submittedName>
        <fullName evidence="2">Uncharacterized protein</fullName>
    </submittedName>
</protein>
<dbReference type="KEGG" id="pbap:Pla133_01900"/>
<dbReference type="EMBL" id="CP036287">
    <property type="protein sequence ID" value="QDU65126.1"/>
    <property type="molecule type" value="Genomic_DNA"/>
</dbReference>
<gene>
    <name evidence="2" type="ORF">Pla133_01900</name>
</gene>
<dbReference type="SUPFAM" id="SSF55486">
    <property type="entry name" value="Metalloproteases ('zincins'), catalytic domain"/>
    <property type="match status" value="1"/>
</dbReference>
<sequence length="535" mass="56069" precursor="true">MKHSILSLTVVALAAAAAHAQVSRPQASDEQGVDGAPPALTAIEPAELLRADPLAAELAPPFLEDALRLRRVRLQPETVRRLSASAEGGFEAGALTVEFFPGEAWRLVPERWVRTGDRAFTASGSVEGRRLARWSMASRGGVVLVNLRPGDGTLLSLRTGPDGLPLATQTRPLPGHRCGNELGLPSAPHLVRQWGPPAGAAGGDDGGPLVPKANTILQLLVVMTPSAVAQLGGGLAARTAVELAVEEGNDVFANSAVSAQWQLEAACQVPYNEGSNTHSTHLSRLTNSNDGFMDDVHEWRGVLHADFVALIVNDTDTVPAPGGGTTSTLGLAWVQPPAPTPWNGPFCTIDQSAMVGNLTLPHELGHNMGINHDLASNPGTVPITEDAYGWLFTGNTQGNLRTVMGTGNATRIPFYSNPLVKFDGQATGQPSALFQTGADAASALNGNLFLYSQMGFSTLPTDLGGSFCNFSAGPIQMGLFNTPFDKLLESVLQVGAPGGGVYVGHGGNTTETPLLWFERRIEVDSNDPAPFTVGG</sequence>
<evidence type="ECO:0000313" key="3">
    <source>
        <dbReference type="Proteomes" id="UP000316921"/>
    </source>
</evidence>
<feature type="chain" id="PRO_5022135159" evidence="1">
    <location>
        <begin position="21"/>
        <end position="535"/>
    </location>
</feature>
<accession>A0A518BDT6</accession>